<evidence type="ECO:0000256" key="1">
    <source>
        <dbReference type="SAM" id="Phobius"/>
    </source>
</evidence>
<feature type="transmembrane region" description="Helical" evidence="1">
    <location>
        <begin position="321"/>
        <end position="354"/>
    </location>
</feature>
<feature type="transmembrane region" description="Helical" evidence="1">
    <location>
        <begin position="297"/>
        <end position="315"/>
    </location>
</feature>
<feature type="transmembrane region" description="Helical" evidence="1">
    <location>
        <begin position="504"/>
        <end position="526"/>
    </location>
</feature>
<proteinExistence type="predicted"/>
<keyword evidence="1" id="KW-0812">Transmembrane</keyword>
<sequence>MLRVDQLDDTTVLPFLLNFFKNFFADYKKNKSNNWDYLISLHEFKDLNKFSDRLQKINYLIEQYNRRLLFYSEDKANPWAIDDREKNFITLHRKHYLVVEEEQQPVKPIKNLTVHYLKETECIRIYPVNTIWERANTFLVRNKTFRFFTAIWDALSAHANLLNWISLLFLFFSLSLYSFPVVFVLITVSIAIYLLIRFIFLVKKDPSICPNLMTPEAEKLLERIKIDVFNAEKNKEEFSLLQNYILQLTGDSTKLDRYANMLFAMQEKINSDGFLPISLKKSSIYQYLKEVYPKTQFIASLIINLTSVLLYTYLLTSAINAFLIVLGATALAGMAASPLAVGILILSVAGFFLVRQLLKFRAREDYYQRSIFNSLNEKCEYQFKDSRGKLQVIQLEKWKKFEYLRENIRLTEREIKPLLENKKVDDSIKQLYLAFSNRVKESRIYESSDQGKLLGGSASSVKKIKKIFNRFFAFSDGGFCGFDLSQQIAWKSSLGIRAVINASMLPLLVFFIPLIVINAVVNLLTYHLNSRQRDRFNCAENLDSKIEILEQTNKKLLYLAAFLKLEREGSPIDSSFSSVEHPIIEPTTLNNSKVTAKISSGHFAFFSASCSKRDFDLNRHSQAVISLPMNKFSRAR</sequence>
<keyword evidence="3" id="KW-1185">Reference proteome</keyword>
<feature type="transmembrane region" description="Helical" evidence="1">
    <location>
        <begin position="177"/>
        <end position="196"/>
    </location>
</feature>
<name>A0A370CH90_9COXI</name>
<dbReference type="Proteomes" id="UP000226429">
    <property type="component" value="Unassembled WGS sequence"/>
</dbReference>
<keyword evidence="1" id="KW-0472">Membrane</keyword>
<reference evidence="2 3" key="2">
    <citation type="journal article" date="2018" name="J. Invertebr. Pathol.">
        <title>'Candidatus Aquirickettsiella gammari' (Gammaproteobacteria: Legionellales: Coxiellaceae): A bacterial pathogen of the freshwater crustacean Gammarus fossarum (Malacostraca: Amphipoda).</title>
        <authorList>
            <person name="Bojko J."/>
            <person name="Dunn A.M."/>
            <person name="Stebbing P.D."/>
            <person name="van Aerle R."/>
            <person name="Bacela-Spychalska K."/>
            <person name="Bean T.P."/>
            <person name="Urrutia A."/>
            <person name="Stentiford G.D."/>
        </authorList>
    </citation>
    <scope>NUCLEOTIDE SEQUENCE [LARGE SCALE GENOMIC DNA]</scope>
    <source>
        <strain evidence="2">RA15029</strain>
    </source>
</reference>
<feature type="transmembrane region" description="Helical" evidence="1">
    <location>
        <begin position="467"/>
        <end position="484"/>
    </location>
</feature>
<keyword evidence="1" id="KW-1133">Transmembrane helix</keyword>
<protein>
    <submittedName>
        <fullName evidence="2">Uncharacterized protein</fullName>
    </submittedName>
</protein>
<comment type="caution">
    <text evidence="2">The sequence shown here is derived from an EMBL/GenBank/DDBJ whole genome shotgun (WGS) entry which is preliminary data.</text>
</comment>
<organism evidence="2 3">
    <name type="scientific">Candidatus Aquirickettsiella gammari</name>
    <dbReference type="NCBI Taxonomy" id="2016198"/>
    <lineage>
        <taxon>Bacteria</taxon>
        <taxon>Pseudomonadati</taxon>
        <taxon>Pseudomonadota</taxon>
        <taxon>Gammaproteobacteria</taxon>
        <taxon>Legionellales</taxon>
        <taxon>Coxiellaceae</taxon>
        <taxon>Candidatus Aquirickettsiella</taxon>
    </lineage>
</organism>
<reference evidence="2 3" key="1">
    <citation type="journal article" date="2017" name="Int. J. Syst. Evol. Microbiol.">
        <title>Aquarickettsiella crustaci n. gen. n. sp. (Gammaproteobacteria: Legionellales: Coxiellaceae); a bacterial pathogen of the freshwater crustacean: Gammarus fossarum (Malacostraca: Amphipoda).</title>
        <authorList>
            <person name="Bojko J."/>
            <person name="Dunn A.M."/>
            <person name="Stebbing P.D."/>
            <person name="Van Aerle R."/>
            <person name="Bacela-Spychalska K."/>
            <person name="Bean T.P."/>
            <person name="Stentiford G.D."/>
        </authorList>
    </citation>
    <scope>NUCLEOTIDE SEQUENCE [LARGE SCALE GENOMIC DNA]</scope>
    <source>
        <strain evidence="2">RA15029</strain>
    </source>
</reference>
<accession>A0A370CH90</accession>
<dbReference type="AlphaFoldDB" id="A0A370CH90"/>
<evidence type="ECO:0000313" key="2">
    <source>
        <dbReference type="EMBL" id="RDH40292.1"/>
    </source>
</evidence>
<evidence type="ECO:0000313" key="3">
    <source>
        <dbReference type="Proteomes" id="UP000226429"/>
    </source>
</evidence>
<feature type="transmembrane region" description="Helical" evidence="1">
    <location>
        <begin position="150"/>
        <end position="171"/>
    </location>
</feature>
<gene>
    <name evidence="2" type="ORF">CFE62_004595</name>
</gene>
<dbReference type="EMBL" id="NMOS02000011">
    <property type="protein sequence ID" value="RDH40292.1"/>
    <property type="molecule type" value="Genomic_DNA"/>
</dbReference>